<dbReference type="RefSeq" id="WP_070601472.1">
    <property type="nucleotide sequence ID" value="NZ_JASOOY020000035.1"/>
</dbReference>
<dbReference type="NCBIfam" id="TIGR00250">
    <property type="entry name" value="RNAse_H_YqgF"/>
    <property type="match status" value="1"/>
</dbReference>
<reference evidence="8" key="2">
    <citation type="submission" date="2024-05" db="EMBL/GenBank/DDBJ databases">
        <authorList>
            <person name="Wolfe A."/>
        </authorList>
    </citation>
    <scope>NUCLEOTIDE SEQUENCE</scope>
    <source>
        <strain evidence="8">UMB1064</strain>
    </source>
</reference>
<dbReference type="GO" id="GO:0005829">
    <property type="term" value="C:cytosol"/>
    <property type="evidence" value="ECO:0007669"/>
    <property type="project" value="TreeGrafter"/>
</dbReference>
<dbReference type="EMBL" id="JASOOY020000035">
    <property type="protein sequence ID" value="MEO3718169.1"/>
    <property type="molecule type" value="Genomic_DNA"/>
</dbReference>
<dbReference type="Gene3D" id="3.30.420.140">
    <property type="entry name" value="YqgF/RNase H-like domain"/>
    <property type="match status" value="1"/>
</dbReference>
<dbReference type="HAMAP" id="MF_00651">
    <property type="entry name" value="Nuclease_YqgF"/>
    <property type="match status" value="1"/>
</dbReference>
<evidence type="ECO:0000313" key="9">
    <source>
        <dbReference type="Proteomes" id="UP001223646"/>
    </source>
</evidence>
<gene>
    <name evidence="8" type="primary">ruvX</name>
    <name evidence="8" type="ORF">QP460_011340</name>
</gene>
<keyword evidence="4 5" id="KW-0378">Hydrolase</keyword>
<dbReference type="GO" id="GO:0004518">
    <property type="term" value="F:nuclease activity"/>
    <property type="evidence" value="ECO:0007669"/>
    <property type="project" value="UniProtKB-KW"/>
</dbReference>
<feature type="region of interest" description="Disordered" evidence="6">
    <location>
        <begin position="1"/>
        <end position="21"/>
    </location>
</feature>
<dbReference type="InterPro" id="IPR037027">
    <property type="entry name" value="YqgF/RNaseH-like_dom_sf"/>
</dbReference>
<evidence type="ECO:0000256" key="5">
    <source>
        <dbReference type="HAMAP-Rule" id="MF_00651"/>
    </source>
</evidence>
<accession>A0AAW9SX94</accession>
<evidence type="ECO:0000259" key="7">
    <source>
        <dbReference type="SMART" id="SM00732"/>
    </source>
</evidence>
<dbReference type="CDD" id="cd16964">
    <property type="entry name" value="YqgF"/>
    <property type="match status" value="1"/>
</dbReference>
<dbReference type="EC" id="3.1.-.-" evidence="5"/>
<evidence type="ECO:0000256" key="6">
    <source>
        <dbReference type="SAM" id="MobiDB-lite"/>
    </source>
</evidence>
<dbReference type="InterPro" id="IPR006641">
    <property type="entry name" value="YqgF/RNaseH-like_dom"/>
</dbReference>
<sequence length="167" mass="18157">MAKPRIDTPGQDDPGRGRRLGIDVGDVRVGVAVSDPDCILATPVETVTRATGRKDPDGPDIDRLVELATELEVVEIVVGMPLMLDGTFGTSARKATDVGFRLQRRLGDRVVVHYADERMTTVMAQSRLHAAGIDVKSGRKIIDQAAAVEILQSWLDRRAKALDENTD</sequence>
<keyword evidence="2 5" id="KW-0690">Ribosome biogenesis</keyword>
<evidence type="ECO:0000256" key="2">
    <source>
        <dbReference type="ARBA" id="ARBA00022517"/>
    </source>
</evidence>
<name>A0AAW9SX94_CORAY</name>
<dbReference type="AlphaFoldDB" id="A0AAW9SX94"/>
<evidence type="ECO:0000256" key="1">
    <source>
        <dbReference type="ARBA" id="ARBA00022490"/>
    </source>
</evidence>
<dbReference type="InterPro" id="IPR005227">
    <property type="entry name" value="YqgF"/>
</dbReference>
<dbReference type="PANTHER" id="PTHR33317:SF4">
    <property type="entry name" value="POLYNUCLEOTIDYL TRANSFERASE, RIBONUCLEASE H-LIKE SUPERFAMILY PROTEIN"/>
    <property type="match status" value="1"/>
</dbReference>
<dbReference type="PANTHER" id="PTHR33317">
    <property type="entry name" value="POLYNUCLEOTIDYL TRANSFERASE, RIBONUCLEASE H-LIKE SUPERFAMILY PROTEIN"/>
    <property type="match status" value="1"/>
</dbReference>
<comment type="function">
    <text evidence="5">Could be a nuclease involved in processing of the 5'-end of pre-16S rRNA.</text>
</comment>
<evidence type="ECO:0000313" key="8">
    <source>
        <dbReference type="EMBL" id="MEO3718169.1"/>
    </source>
</evidence>
<comment type="similarity">
    <text evidence="5">Belongs to the YqgF HJR family.</text>
</comment>
<reference evidence="8" key="1">
    <citation type="submission" date="2023-05" db="EMBL/GenBank/DDBJ databases">
        <authorList>
            <person name="Du J."/>
        </authorList>
    </citation>
    <scope>NUCLEOTIDE SEQUENCE</scope>
    <source>
        <strain evidence="8">UMB1064</strain>
    </source>
</reference>
<dbReference type="GO" id="GO:0016788">
    <property type="term" value="F:hydrolase activity, acting on ester bonds"/>
    <property type="evidence" value="ECO:0007669"/>
    <property type="project" value="UniProtKB-UniRule"/>
</dbReference>
<protein>
    <recommendedName>
        <fullName evidence="5">Putative pre-16S rRNA nuclease</fullName>
        <ecNumber evidence="5">3.1.-.-</ecNumber>
    </recommendedName>
</protein>
<dbReference type="Proteomes" id="UP001223646">
    <property type="component" value="Unassembled WGS sequence"/>
</dbReference>
<dbReference type="Pfam" id="PF03652">
    <property type="entry name" value="RuvX"/>
    <property type="match status" value="1"/>
</dbReference>
<evidence type="ECO:0000256" key="4">
    <source>
        <dbReference type="ARBA" id="ARBA00022801"/>
    </source>
</evidence>
<feature type="domain" description="YqgF/RNase H-like" evidence="7">
    <location>
        <begin position="17"/>
        <end position="124"/>
    </location>
</feature>
<dbReference type="GO" id="GO:0000967">
    <property type="term" value="P:rRNA 5'-end processing"/>
    <property type="evidence" value="ECO:0007669"/>
    <property type="project" value="UniProtKB-UniRule"/>
</dbReference>
<comment type="subcellular location">
    <subcellularLocation>
        <location evidence="5">Cytoplasm</location>
    </subcellularLocation>
</comment>
<dbReference type="InterPro" id="IPR012337">
    <property type="entry name" value="RNaseH-like_sf"/>
</dbReference>
<dbReference type="SMART" id="SM00732">
    <property type="entry name" value="YqgFc"/>
    <property type="match status" value="1"/>
</dbReference>
<organism evidence="8 9">
    <name type="scientific">Corynebacterium amycolatum</name>
    <dbReference type="NCBI Taxonomy" id="43765"/>
    <lineage>
        <taxon>Bacteria</taxon>
        <taxon>Bacillati</taxon>
        <taxon>Actinomycetota</taxon>
        <taxon>Actinomycetes</taxon>
        <taxon>Mycobacteriales</taxon>
        <taxon>Corynebacteriaceae</taxon>
        <taxon>Corynebacterium</taxon>
    </lineage>
</organism>
<proteinExistence type="inferred from homology"/>
<keyword evidence="1 5" id="KW-0963">Cytoplasm</keyword>
<dbReference type="SUPFAM" id="SSF53098">
    <property type="entry name" value="Ribonuclease H-like"/>
    <property type="match status" value="1"/>
</dbReference>
<evidence type="ECO:0000256" key="3">
    <source>
        <dbReference type="ARBA" id="ARBA00022722"/>
    </source>
</evidence>
<keyword evidence="3 5" id="KW-0540">Nuclease</keyword>
<comment type="caution">
    <text evidence="8">The sequence shown here is derived from an EMBL/GenBank/DDBJ whole genome shotgun (WGS) entry which is preliminary data.</text>
</comment>